<dbReference type="EMBL" id="JRLY01000036">
    <property type="protein sequence ID" value="KGO90890.1"/>
    <property type="molecule type" value="Genomic_DNA"/>
</dbReference>
<dbReference type="Proteomes" id="UP000030111">
    <property type="component" value="Unassembled WGS sequence"/>
</dbReference>
<evidence type="ECO:0008006" key="3">
    <source>
        <dbReference type="Google" id="ProtNLM"/>
    </source>
</evidence>
<dbReference type="OrthoDB" id="1191002at2"/>
<keyword evidence="2" id="KW-1185">Reference proteome</keyword>
<dbReference type="AlphaFoldDB" id="A0A0A2MRK0"/>
<name>A0A0A2MRK0_9FLAO</name>
<evidence type="ECO:0000313" key="2">
    <source>
        <dbReference type="Proteomes" id="UP000030111"/>
    </source>
</evidence>
<accession>A0A0A2MRK0</accession>
<dbReference type="eggNOG" id="ENOG5030S1M">
    <property type="taxonomic scope" value="Bacteria"/>
</dbReference>
<organism evidence="1 2">
    <name type="scientific">Flavobacterium subsaxonicum WB 4.1-42 = DSM 21790</name>
    <dbReference type="NCBI Taxonomy" id="1121898"/>
    <lineage>
        <taxon>Bacteria</taxon>
        <taxon>Pseudomonadati</taxon>
        <taxon>Bacteroidota</taxon>
        <taxon>Flavobacteriia</taxon>
        <taxon>Flavobacteriales</taxon>
        <taxon>Flavobacteriaceae</taxon>
        <taxon>Flavobacterium</taxon>
    </lineage>
</organism>
<protein>
    <recommendedName>
        <fullName evidence="3">TonB C-terminal domain-containing protein</fullName>
    </recommendedName>
</protein>
<proteinExistence type="predicted"/>
<gene>
    <name evidence="1" type="ORF">Q766_20880</name>
</gene>
<evidence type="ECO:0000313" key="1">
    <source>
        <dbReference type="EMBL" id="KGO90890.1"/>
    </source>
</evidence>
<dbReference type="RefSeq" id="WP_026990701.1">
    <property type="nucleotide sequence ID" value="NZ_AUGP01000017.1"/>
</dbReference>
<dbReference type="PROSITE" id="PS51257">
    <property type="entry name" value="PROKAR_LIPOPROTEIN"/>
    <property type="match status" value="1"/>
</dbReference>
<comment type="caution">
    <text evidence="1">The sequence shown here is derived from an EMBL/GenBank/DDBJ whole genome shotgun (WGS) entry which is preliminary data.</text>
</comment>
<sequence length="160" mass="18313">MKKTFLLLFPLLVVSCQYFDKQVPDENELLQQRLKEINWKEVSSYPSLPECDVITDKNLKKECFFSAMTRLVQEKLGADTIALLYPEIDTIQVMVTVYPDATLKFEPKFPKDSVSYDTVKIDSILKARLIDFPKIEPAQKEGVPVTSQFILPVILDVAPQ</sequence>
<dbReference type="STRING" id="1121898.GCA_000422725_01863"/>
<reference evidence="1 2" key="1">
    <citation type="submission" date="2013-09" db="EMBL/GenBank/DDBJ databases">
        <authorList>
            <person name="Zeng Z."/>
            <person name="Chen C."/>
        </authorList>
    </citation>
    <scope>NUCLEOTIDE SEQUENCE [LARGE SCALE GENOMIC DNA]</scope>
    <source>
        <strain evidence="1 2">WB 4.1-42</strain>
    </source>
</reference>